<reference evidence="4" key="1">
    <citation type="submission" date="2006-07" db="EMBL/GenBank/DDBJ databases">
        <title>Complete sequence of Thiomicrospira crunogena XCL-2.</title>
        <authorList>
            <consortium name="US DOE Joint Genome Institute"/>
            <person name="Copeland A."/>
            <person name="Lucas S."/>
            <person name="Lapidus A."/>
            <person name="Barry K."/>
            <person name="Detter J.C."/>
            <person name="Glavina del Rio T."/>
            <person name="Hammon N."/>
            <person name="Israni S."/>
            <person name="Dalin E."/>
            <person name="Tice H."/>
            <person name="Pitluck S."/>
            <person name="Chain P."/>
            <person name="Malfatti S."/>
            <person name="Shin M."/>
            <person name="Vergez L."/>
            <person name="Schmutz J."/>
            <person name="Larimer F."/>
            <person name="Land M."/>
            <person name="Hauser L."/>
            <person name="Kyrpides N."/>
            <person name="Lykidis A."/>
            <person name="Scott K.M."/>
            <person name="Sievert S."/>
            <person name="Kerfeld C."/>
            <person name="Freyermuth S."/>
            <person name="Dobrinski K."/>
            <person name="Boller A."/>
            <person name="Fitzpatrick K."/>
            <person name="Thoma P."/>
            <person name="Moore J."/>
            <person name="Richardson P."/>
        </authorList>
    </citation>
    <scope>NUCLEOTIDE SEQUENCE</scope>
    <source>
        <strain evidence="4">XCL-2</strain>
    </source>
</reference>
<dbReference type="GO" id="GO:0000160">
    <property type="term" value="P:phosphorelay signal transduction system"/>
    <property type="evidence" value="ECO:0007669"/>
    <property type="project" value="UniProtKB-KW"/>
</dbReference>
<dbReference type="Pfam" id="PF01627">
    <property type="entry name" value="Hpt"/>
    <property type="match status" value="1"/>
</dbReference>
<evidence type="ECO:0000256" key="2">
    <source>
        <dbReference type="PROSITE-ProRule" id="PRU00110"/>
    </source>
</evidence>
<dbReference type="Gene3D" id="1.20.120.160">
    <property type="entry name" value="HPT domain"/>
    <property type="match status" value="1"/>
</dbReference>
<dbReference type="InterPro" id="IPR036641">
    <property type="entry name" value="HPT_dom_sf"/>
</dbReference>
<gene>
    <name evidence="4" type="ordered locus">Tcr_0165</name>
</gene>
<dbReference type="InterPro" id="IPR008207">
    <property type="entry name" value="Sig_transdc_His_kin_Hpt_dom"/>
</dbReference>
<evidence type="ECO:0000259" key="3">
    <source>
        <dbReference type="PROSITE" id="PS50894"/>
    </source>
</evidence>
<dbReference type="eggNOG" id="COG2198">
    <property type="taxonomic scope" value="Bacteria"/>
</dbReference>
<dbReference type="STRING" id="317025.Tcr_0165"/>
<organism evidence="4">
    <name type="scientific">Hydrogenovibrio crunogenus (strain DSM 25203 / XCL-2)</name>
    <name type="common">Thiomicrospira crunogena</name>
    <dbReference type="NCBI Taxonomy" id="317025"/>
    <lineage>
        <taxon>Bacteria</taxon>
        <taxon>Pseudomonadati</taxon>
        <taxon>Pseudomonadota</taxon>
        <taxon>Gammaproteobacteria</taxon>
        <taxon>Thiotrichales</taxon>
        <taxon>Piscirickettsiaceae</taxon>
        <taxon>Hydrogenovibrio</taxon>
    </lineage>
</organism>
<dbReference type="OrthoDB" id="9131849at2"/>
<dbReference type="AlphaFoldDB" id="Q31JB2"/>
<dbReference type="KEGG" id="tcx:Tcr_0165"/>
<keyword evidence="1" id="KW-0902">Two-component regulatory system</keyword>
<dbReference type="SUPFAM" id="SSF47226">
    <property type="entry name" value="Histidine-containing phosphotransfer domain, HPT domain"/>
    <property type="match status" value="1"/>
</dbReference>
<dbReference type="EMBL" id="CP000109">
    <property type="protein sequence ID" value="ABB40761.1"/>
    <property type="molecule type" value="Genomic_DNA"/>
</dbReference>
<evidence type="ECO:0000256" key="1">
    <source>
        <dbReference type="ARBA" id="ARBA00023012"/>
    </source>
</evidence>
<feature type="modified residue" description="Phosphohistidine" evidence="2">
    <location>
        <position position="56"/>
    </location>
</feature>
<sequence>MSDPVNTENLSQLKTLIGEDLKDILQTFLEIAPETLNGIKVAIIEEDASALRHQAHTLKGSSANIGATTLPALCLALENKGKEGITQGQEILLKQVEDETDKVIRFLQHSINHFSQL</sequence>
<dbReference type="HOGENOM" id="CLU_157042_1_1_6"/>
<name>Q31JB2_HYDCU</name>
<dbReference type="SMART" id="SM00073">
    <property type="entry name" value="HPT"/>
    <property type="match status" value="1"/>
</dbReference>
<protein>
    <recommendedName>
        <fullName evidence="3">HPt domain-containing protein</fullName>
    </recommendedName>
</protein>
<feature type="domain" description="HPt" evidence="3">
    <location>
        <begin position="17"/>
        <end position="117"/>
    </location>
</feature>
<dbReference type="PROSITE" id="PS50894">
    <property type="entry name" value="HPT"/>
    <property type="match status" value="1"/>
</dbReference>
<dbReference type="GO" id="GO:0004672">
    <property type="term" value="F:protein kinase activity"/>
    <property type="evidence" value="ECO:0007669"/>
    <property type="project" value="UniProtKB-ARBA"/>
</dbReference>
<accession>Q31JB2</accession>
<evidence type="ECO:0000313" key="4">
    <source>
        <dbReference type="EMBL" id="ABB40761.1"/>
    </source>
</evidence>
<proteinExistence type="predicted"/>
<keyword evidence="2" id="KW-0597">Phosphoprotein</keyword>
<dbReference type="CDD" id="cd00088">
    <property type="entry name" value="HPT"/>
    <property type="match status" value="1"/>
</dbReference>